<evidence type="ECO:0008006" key="4">
    <source>
        <dbReference type="Google" id="ProtNLM"/>
    </source>
</evidence>
<keyword evidence="1" id="KW-0812">Transmembrane</keyword>
<evidence type="ECO:0000313" key="2">
    <source>
        <dbReference type="EMBL" id="KAJ5180970.1"/>
    </source>
</evidence>
<evidence type="ECO:0000313" key="3">
    <source>
        <dbReference type="Proteomes" id="UP001146351"/>
    </source>
</evidence>
<organism evidence="2 3">
    <name type="scientific">Penicillium capsulatum</name>
    <dbReference type="NCBI Taxonomy" id="69766"/>
    <lineage>
        <taxon>Eukaryota</taxon>
        <taxon>Fungi</taxon>
        <taxon>Dikarya</taxon>
        <taxon>Ascomycota</taxon>
        <taxon>Pezizomycotina</taxon>
        <taxon>Eurotiomycetes</taxon>
        <taxon>Eurotiomycetidae</taxon>
        <taxon>Eurotiales</taxon>
        <taxon>Aspergillaceae</taxon>
        <taxon>Penicillium</taxon>
    </lineage>
</organism>
<feature type="transmembrane region" description="Helical" evidence="1">
    <location>
        <begin position="21"/>
        <end position="40"/>
    </location>
</feature>
<dbReference type="EMBL" id="JAPQKO010000002">
    <property type="protein sequence ID" value="KAJ5180970.1"/>
    <property type="molecule type" value="Genomic_DNA"/>
</dbReference>
<accession>A0A9W9LX92</accession>
<reference evidence="2" key="1">
    <citation type="submission" date="2022-11" db="EMBL/GenBank/DDBJ databases">
        <authorList>
            <person name="Petersen C."/>
        </authorList>
    </citation>
    <scope>NUCLEOTIDE SEQUENCE</scope>
    <source>
        <strain evidence="2">IBT 21917</strain>
    </source>
</reference>
<feature type="transmembrane region" description="Helical" evidence="1">
    <location>
        <begin position="69"/>
        <end position="96"/>
    </location>
</feature>
<name>A0A9W9LX92_9EURO</name>
<dbReference type="AlphaFoldDB" id="A0A9W9LX92"/>
<dbReference type="OrthoDB" id="3453456at2759"/>
<keyword evidence="1" id="KW-1133">Transmembrane helix</keyword>
<proteinExistence type="predicted"/>
<reference evidence="2" key="2">
    <citation type="journal article" date="2023" name="IMA Fungus">
        <title>Comparative genomic study of the Penicillium genus elucidates a diverse pangenome and 15 lateral gene transfer events.</title>
        <authorList>
            <person name="Petersen C."/>
            <person name="Sorensen T."/>
            <person name="Nielsen M.R."/>
            <person name="Sondergaard T.E."/>
            <person name="Sorensen J.L."/>
            <person name="Fitzpatrick D.A."/>
            <person name="Frisvad J.C."/>
            <person name="Nielsen K.L."/>
        </authorList>
    </citation>
    <scope>NUCLEOTIDE SEQUENCE</scope>
    <source>
        <strain evidence="2">IBT 21917</strain>
    </source>
</reference>
<comment type="caution">
    <text evidence="2">The sequence shown here is derived from an EMBL/GenBank/DDBJ whole genome shotgun (WGS) entry which is preliminary data.</text>
</comment>
<keyword evidence="1" id="KW-0472">Membrane</keyword>
<gene>
    <name evidence="2" type="ORF">N7492_004180</name>
</gene>
<keyword evidence="3" id="KW-1185">Reference proteome</keyword>
<dbReference type="Proteomes" id="UP001146351">
    <property type="component" value="Unassembled WGS sequence"/>
</dbReference>
<sequence>MQQFPGATRASRLNKWWPIGFFIGAVACFIIGGALIGSYVSSSVGDCSYNSYYSSYYDNYSCSSGNTGLFYGGIAMFVIGGVVKLTAWILLILFCVKRHRSNQPTVTYINAPPAHQPYAAPQPIYQAAPFSAPVSPNPVSTEMANLSVAGTPPPKEANATATATAFKFCGNCGATVSSRFCPQCGAQN</sequence>
<evidence type="ECO:0000256" key="1">
    <source>
        <dbReference type="SAM" id="Phobius"/>
    </source>
</evidence>
<protein>
    <recommendedName>
        <fullName evidence="4">Zinc-ribbon domain-containing protein</fullName>
    </recommendedName>
</protein>